<proteinExistence type="predicted"/>
<dbReference type="EMBL" id="GBRH01280302">
    <property type="protein sequence ID" value="JAD17593.1"/>
    <property type="molecule type" value="Transcribed_RNA"/>
</dbReference>
<sequence length="25" mass="3072">MNYWFLLMYWFPILKTSKITGLSMS</sequence>
<reference evidence="1" key="1">
    <citation type="submission" date="2014-09" db="EMBL/GenBank/DDBJ databases">
        <authorList>
            <person name="Magalhaes I.L.F."/>
            <person name="Oliveira U."/>
            <person name="Santos F.R."/>
            <person name="Vidigal T.H.D.A."/>
            <person name="Brescovit A.D."/>
            <person name="Santos A.J."/>
        </authorList>
    </citation>
    <scope>NUCLEOTIDE SEQUENCE</scope>
    <source>
        <tissue evidence="1">Shoot tissue taken approximately 20 cm above the soil surface</tissue>
    </source>
</reference>
<accession>A0A0A8XXZ0</accession>
<reference evidence="1" key="2">
    <citation type="journal article" date="2015" name="Data Brief">
        <title>Shoot transcriptome of the giant reed, Arundo donax.</title>
        <authorList>
            <person name="Barrero R.A."/>
            <person name="Guerrero F.D."/>
            <person name="Moolhuijzen P."/>
            <person name="Goolsby J.A."/>
            <person name="Tidwell J."/>
            <person name="Bellgard S.E."/>
            <person name="Bellgard M.I."/>
        </authorList>
    </citation>
    <scope>NUCLEOTIDE SEQUENCE</scope>
    <source>
        <tissue evidence="1">Shoot tissue taken approximately 20 cm above the soil surface</tissue>
    </source>
</reference>
<protein>
    <submittedName>
        <fullName evidence="1">Uncharacterized protein</fullName>
    </submittedName>
</protein>
<name>A0A0A8XXZ0_ARUDO</name>
<evidence type="ECO:0000313" key="1">
    <source>
        <dbReference type="EMBL" id="JAD17593.1"/>
    </source>
</evidence>
<dbReference type="AlphaFoldDB" id="A0A0A8XXZ0"/>
<organism evidence="1">
    <name type="scientific">Arundo donax</name>
    <name type="common">Giant reed</name>
    <name type="synonym">Donax arundinaceus</name>
    <dbReference type="NCBI Taxonomy" id="35708"/>
    <lineage>
        <taxon>Eukaryota</taxon>
        <taxon>Viridiplantae</taxon>
        <taxon>Streptophyta</taxon>
        <taxon>Embryophyta</taxon>
        <taxon>Tracheophyta</taxon>
        <taxon>Spermatophyta</taxon>
        <taxon>Magnoliopsida</taxon>
        <taxon>Liliopsida</taxon>
        <taxon>Poales</taxon>
        <taxon>Poaceae</taxon>
        <taxon>PACMAD clade</taxon>
        <taxon>Arundinoideae</taxon>
        <taxon>Arundineae</taxon>
        <taxon>Arundo</taxon>
    </lineage>
</organism>